<dbReference type="RefSeq" id="WP_311604513.1">
    <property type="nucleotide sequence ID" value="NZ_JAVRFG010000040.1"/>
</dbReference>
<organism evidence="2 3">
    <name type="scientific">Streptomyces stephensoniae</name>
    <dbReference type="NCBI Taxonomy" id="3375367"/>
    <lineage>
        <taxon>Bacteria</taxon>
        <taxon>Bacillati</taxon>
        <taxon>Actinomycetota</taxon>
        <taxon>Actinomycetes</taxon>
        <taxon>Kitasatosporales</taxon>
        <taxon>Streptomycetaceae</taxon>
        <taxon>Streptomyces</taxon>
    </lineage>
</organism>
<reference evidence="3" key="1">
    <citation type="submission" date="2023-07" db="EMBL/GenBank/DDBJ databases">
        <title>30 novel species of actinomycetes from the DSMZ collection.</title>
        <authorList>
            <person name="Nouioui I."/>
        </authorList>
    </citation>
    <scope>NUCLEOTIDE SEQUENCE [LARGE SCALE GENOMIC DNA]</scope>
    <source>
        <strain evidence="3">DSM 40932</strain>
    </source>
</reference>
<gene>
    <name evidence="2" type="ORF">RM717_25810</name>
</gene>
<feature type="domain" description="DNA methylase adenine-specific" evidence="1">
    <location>
        <begin position="124"/>
        <end position="422"/>
    </location>
</feature>
<dbReference type="Pfam" id="PF02384">
    <property type="entry name" value="N6_Mtase"/>
    <property type="match status" value="1"/>
</dbReference>
<dbReference type="PANTHER" id="PTHR42998">
    <property type="entry name" value="TYPE I RESTRICTION ENZYME HINDVIIP M PROTEIN-RELATED"/>
    <property type="match status" value="1"/>
</dbReference>
<dbReference type="InterPro" id="IPR052916">
    <property type="entry name" value="Type-I_RE_MTase_Subunit"/>
</dbReference>
<dbReference type="InterPro" id="IPR029063">
    <property type="entry name" value="SAM-dependent_MTases_sf"/>
</dbReference>
<dbReference type="GO" id="GO:0032259">
    <property type="term" value="P:methylation"/>
    <property type="evidence" value="ECO:0007669"/>
    <property type="project" value="UniProtKB-KW"/>
</dbReference>
<dbReference type="Gene3D" id="3.40.50.150">
    <property type="entry name" value="Vaccinia Virus protein VP39"/>
    <property type="match status" value="1"/>
</dbReference>
<proteinExistence type="predicted"/>
<keyword evidence="2" id="KW-0489">Methyltransferase</keyword>
<dbReference type="EMBL" id="JAVRFG010000040">
    <property type="protein sequence ID" value="MDT0493924.1"/>
    <property type="molecule type" value="Genomic_DNA"/>
</dbReference>
<sequence length="468" mass="51587">MTQEEWAKEEGRLKYRRVLRAVEKLRSVADAATTYRLAFQVVYLHCWSRYGSLAEVDRLWGPGSESAGARLGAVWPRTPVARAHSLPAYRDEGVSRPFELIDPALRELIAEVRRLDPDPRLLDVLLDTYSTRYARGDDYFTSNDLAYLFAGLAAPRGGEIVRDPVCGSGRLLRAAAHRARAQGGEVRLSGADINRTARYAAAVNLALHGFLADLGKEGADTLRAGTSPIPADVIVANPPVNQRDWGHGELKDDWRWTLGVPRPGNANFAWVQHILADLTPQGRAVVLLSSGAAHSSNSTDGLIRRGLLENGLVVGVVALPTWLFPHASASTALWLLAKGERPHSDQVLFADAGKLPAAKEGQRRHFAKDSAERLLQIFGEWQGLRRREGEGDPESVPWCRAARYEEIAEAGFDLTPARYVRNGGTAQLHSSDGDRNRKAELYECMDRSAAARNRVRDALESRHGYRIG</sequence>
<keyword evidence="2" id="KW-0808">Transferase</keyword>
<dbReference type="SUPFAM" id="SSF53335">
    <property type="entry name" value="S-adenosyl-L-methionine-dependent methyltransferases"/>
    <property type="match status" value="1"/>
</dbReference>
<dbReference type="PANTHER" id="PTHR42998:SF1">
    <property type="entry name" value="TYPE I RESTRICTION ENZYME HINDI METHYLASE SUBUNIT"/>
    <property type="match status" value="1"/>
</dbReference>
<protein>
    <submittedName>
        <fullName evidence="2">N-6 DNA methylase</fullName>
    </submittedName>
</protein>
<comment type="caution">
    <text evidence="2">The sequence shown here is derived from an EMBL/GenBank/DDBJ whole genome shotgun (WGS) entry which is preliminary data.</text>
</comment>
<evidence type="ECO:0000313" key="2">
    <source>
        <dbReference type="EMBL" id="MDT0493924.1"/>
    </source>
</evidence>
<name>A0ABU2W7R5_9ACTN</name>
<dbReference type="GO" id="GO:0008168">
    <property type="term" value="F:methyltransferase activity"/>
    <property type="evidence" value="ECO:0007669"/>
    <property type="project" value="UniProtKB-KW"/>
</dbReference>
<dbReference type="Proteomes" id="UP001180556">
    <property type="component" value="Unassembled WGS sequence"/>
</dbReference>
<evidence type="ECO:0000259" key="1">
    <source>
        <dbReference type="Pfam" id="PF02384"/>
    </source>
</evidence>
<keyword evidence="3" id="KW-1185">Reference proteome</keyword>
<dbReference type="InterPro" id="IPR003356">
    <property type="entry name" value="DNA_methylase_A-5"/>
</dbReference>
<evidence type="ECO:0000313" key="3">
    <source>
        <dbReference type="Proteomes" id="UP001180556"/>
    </source>
</evidence>
<dbReference type="PRINTS" id="PR00507">
    <property type="entry name" value="N12N6MTFRASE"/>
</dbReference>
<accession>A0ABU2W7R5</accession>